<dbReference type="GO" id="GO:0050661">
    <property type="term" value="F:NADP binding"/>
    <property type="evidence" value="ECO:0007669"/>
    <property type="project" value="InterPro"/>
</dbReference>
<keyword evidence="2 7" id="KW-0560">Oxidoreductase</keyword>
<gene>
    <name evidence="7" type="primary">garR</name>
    <name evidence="7" type="ORF">K8V65_04530</name>
</gene>
<dbReference type="InterPro" id="IPR015815">
    <property type="entry name" value="HIBADH-related"/>
</dbReference>
<dbReference type="PIRSF" id="PIRSF000103">
    <property type="entry name" value="HIBADH"/>
    <property type="match status" value="1"/>
</dbReference>
<dbReference type="PANTHER" id="PTHR43060">
    <property type="entry name" value="3-HYDROXYISOBUTYRATE DEHYDROGENASE-LIKE 1, MITOCHONDRIAL-RELATED"/>
    <property type="match status" value="1"/>
</dbReference>
<dbReference type="GO" id="GO:0016054">
    <property type="term" value="P:organic acid catabolic process"/>
    <property type="evidence" value="ECO:0007669"/>
    <property type="project" value="UniProtKB-ARBA"/>
</dbReference>
<dbReference type="PANTHER" id="PTHR43060:SF3">
    <property type="entry name" value="2-HYDROXY-3-OXOPROPIONATE REDUCTASE"/>
    <property type="match status" value="1"/>
</dbReference>
<dbReference type="SUPFAM" id="SSF51735">
    <property type="entry name" value="NAD(P)-binding Rossmann-fold domains"/>
    <property type="match status" value="1"/>
</dbReference>
<dbReference type="GO" id="GO:0051287">
    <property type="term" value="F:NAD binding"/>
    <property type="evidence" value="ECO:0007669"/>
    <property type="project" value="InterPro"/>
</dbReference>
<dbReference type="NCBIfam" id="NF008592">
    <property type="entry name" value="PRK11559.1"/>
    <property type="match status" value="1"/>
</dbReference>
<dbReference type="InterPro" id="IPR013328">
    <property type="entry name" value="6PGD_dom2"/>
</dbReference>
<dbReference type="InterPro" id="IPR036291">
    <property type="entry name" value="NAD(P)-bd_dom_sf"/>
</dbReference>
<dbReference type="Pfam" id="PF14833">
    <property type="entry name" value="NAD_binding_11"/>
    <property type="match status" value="1"/>
</dbReference>
<organism evidence="7 8">
    <name type="scientific">Megamonas hypermegale</name>
    <dbReference type="NCBI Taxonomy" id="158847"/>
    <lineage>
        <taxon>Bacteria</taxon>
        <taxon>Bacillati</taxon>
        <taxon>Bacillota</taxon>
        <taxon>Negativicutes</taxon>
        <taxon>Selenomonadales</taxon>
        <taxon>Selenomonadaceae</taxon>
        <taxon>Megamonas</taxon>
    </lineage>
</organism>
<dbReference type="Proteomes" id="UP000780768">
    <property type="component" value="Unassembled WGS sequence"/>
</dbReference>
<dbReference type="InterPro" id="IPR029154">
    <property type="entry name" value="HIBADH-like_NADP-bd"/>
</dbReference>
<sequence>MKIGFIGLGIMGKPMSRNLLKAGFELIVYDIDETAVKIIEKAGAKPASSPKEVAQNSDVIITMLPKASIGKSVLEDENGILAGIKENSVVIDMSSVSPVASKEFAQLVEAKKCKFLDAPVSGGEIGAVNATMAIMIGGDEAVVERVRPILEALGKSITVVGPNGSGSVAKLANQIMVNLNIAAVAEALVLATKAGADPKRVFEAVRGGFAGSAVLEEKAPMMYSRNFKAGGPIYINLKDITNVVATADELDVPLILTPQLKEIMISLKATGHNNDDHSSIVQFYEKIAGVTVKAK</sequence>
<reference evidence="7" key="2">
    <citation type="submission" date="2021-09" db="EMBL/GenBank/DDBJ databases">
        <authorList>
            <person name="Gilroy R."/>
        </authorList>
    </citation>
    <scope>NUCLEOTIDE SEQUENCE</scope>
    <source>
        <strain evidence="7">7318</strain>
    </source>
</reference>
<comment type="caution">
    <text evidence="7">The sequence shown here is derived from an EMBL/GenBank/DDBJ whole genome shotgun (WGS) entry which is preliminary data.</text>
</comment>
<dbReference type="Gene3D" id="1.10.1040.10">
    <property type="entry name" value="N-(1-d-carboxylethyl)-l-norvaline Dehydrogenase, domain 2"/>
    <property type="match status" value="1"/>
</dbReference>
<dbReference type="SUPFAM" id="SSF48179">
    <property type="entry name" value="6-phosphogluconate dehydrogenase C-terminal domain-like"/>
    <property type="match status" value="1"/>
</dbReference>
<name>A0A921HM11_9FIRM</name>
<evidence type="ECO:0000259" key="5">
    <source>
        <dbReference type="Pfam" id="PF03446"/>
    </source>
</evidence>
<protein>
    <submittedName>
        <fullName evidence="7">2-hydroxy-3-oxopropionate reductase</fullName>
        <ecNumber evidence="7">1.1.1.60</ecNumber>
    </submittedName>
</protein>
<evidence type="ECO:0000256" key="1">
    <source>
        <dbReference type="ARBA" id="ARBA00009080"/>
    </source>
</evidence>
<feature type="active site" evidence="4">
    <location>
        <position position="170"/>
    </location>
</feature>
<dbReference type="PROSITE" id="PS00895">
    <property type="entry name" value="3_HYDROXYISOBUT_DH"/>
    <property type="match status" value="1"/>
</dbReference>
<proteinExistence type="inferred from homology"/>
<evidence type="ECO:0000313" key="7">
    <source>
        <dbReference type="EMBL" id="HJF84907.1"/>
    </source>
</evidence>
<accession>A0A921HM11</accession>
<dbReference type="Gene3D" id="3.40.50.720">
    <property type="entry name" value="NAD(P)-binding Rossmann-like Domain"/>
    <property type="match status" value="1"/>
</dbReference>
<comment type="similarity">
    <text evidence="1">Belongs to the HIBADH-related family.</text>
</comment>
<dbReference type="InterPro" id="IPR002204">
    <property type="entry name" value="3-OH-isobutyrate_DH-rel_CS"/>
</dbReference>
<dbReference type="EMBL" id="DYVR01000119">
    <property type="protein sequence ID" value="HJF84907.1"/>
    <property type="molecule type" value="Genomic_DNA"/>
</dbReference>
<evidence type="ECO:0000256" key="3">
    <source>
        <dbReference type="ARBA" id="ARBA00023027"/>
    </source>
</evidence>
<feature type="domain" description="3-hydroxyisobutyrate dehydrogenase-like NAD-binding" evidence="6">
    <location>
        <begin position="164"/>
        <end position="284"/>
    </location>
</feature>
<dbReference type="EC" id="1.1.1.60" evidence="7"/>
<dbReference type="GO" id="GO:0008679">
    <property type="term" value="F:2-hydroxy-3-oxopropionate reductase activity"/>
    <property type="evidence" value="ECO:0007669"/>
    <property type="project" value="UniProtKB-EC"/>
</dbReference>
<evidence type="ECO:0000256" key="4">
    <source>
        <dbReference type="PIRSR" id="PIRSR000103-1"/>
    </source>
</evidence>
<dbReference type="AlphaFoldDB" id="A0A921HM11"/>
<dbReference type="InterPro" id="IPR006115">
    <property type="entry name" value="6PGDH_NADP-bd"/>
</dbReference>
<evidence type="ECO:0000313" key="8">
    <source>
        <dbReference type="Proteomes" id="UP000780768"/>
    </source>
</evidence>
<keyword evidence="3" id="KW-0520">NAD</keyword>
<evidence type="ECO:0000256" key="2">
    <source>
        <dbReference type="ARBA" id="ARBA00023002"/>
    </source>
</evidence>
<reference evidence="7" key="1">
    <citation type="journal article" date="2021" name="PeerJ">
        <title>Extensive microbial diversity within the chicken gut microbiome revealed by metagenomics and culture.</title>
        <authorList>
            <person name="Gilroy R."/>
            <person name="Ravi A."/>
            <person name="Getino M."/>
            <person name="Pursley I."/>
            <person name="Horton D.L."/>
            <person name="Alikhan N.F."/>
            <person name="Baker D."/>
            <person name="Gharbi K."/>
            <person name="Hall N."/>
            <person name="Watson M."/>
            <person name="Adriaenssens E.M."/>
            <person name="Foster-Nyarko E."/>
            <person name="Jarju S."/>
            <person name="Secka A."/>
            <person name="Antonio M."/>
            <person name="Oren A."/>
            <person name="Chaudhuri R.R."/>
            <person name="La Ragione R."/>
            <person name="Hildebrand F."/>
            <person name="Pallen M.J."/>
        </authorList>
    </citation>
    <scope>NUCLEOTIDE SEQUENCE</scope>
    <source>
        <strain evidence="7">7318</strain>
    </source>
</reference>
<feature type="domain" description="6-phosphogluconate dehydrogenase NADP-binding" evidence="5">
    <location>
        <begin position="2"/>
        <end position="161"/>
    </location>
</feature>
<dbReference type="InterPro" id="IPR008927">
    <property type="entry name" value="6-PGluconate_DH-like_C_sf"/>
</dbReference>
<evidence type="ECO:0000259" key="6">
    <source>
        <dbReference type="Pfam" id="PF14833"/>
    </source>
</evidence>
<dbReference type="Pfam" id="PF03446">
    <property type="entry name" value="NAD_binding_2"/>
    <property type="match status" value="1"/>
</dbReference>